<sequence length="1522" mass="166005">MRKRMKKKNKLVFLYWVFALFVSLSSLPTQAAQCLSNGARVNAKNGFCITANLVSDGSNRIRIEGDYYYHPIWTDDSDYFGYGQGINETGYLNDGKEHQFQIKFVNQDPYNSRNIFGWLEYSVDGQYISSTYIDIRNRVDADKFDPYINVRVLGSQVSGTCLAEGNCGSLPQPEPDKEYSTDALYEFGVESCSSSSCTISLNNNYTITPLVFLMPTIDSNDPDDDEPATLVVSGVDKDAKTVTFSQKNPENGWDSTQMTQISYLVMEPGVADFNGKKVIAGYTDTQSYQAQGVSGSWQTNIRFSDWGGSFNATPVVLTQLQALNQNSLFVTSAISGITSEKVDLALELGRGSYAPSNDRRIAFLASLPGTGETVVNNQQAKFEFGFEASLNQEGSLTDSCQNLDIYYTRTFTAQPGVIAMKQTRVGGDGGWLRRCNLSKQKFSFVFDEDTLDSRRHGQFENIGFFAFEMPEPKSLDICEYVPDVVQSNKYYQGNVYGNLSVAGRSYVSTIDPRHGYSFLPQVQDIAGCKYNSTDGLGSKEKCAPVELKADLFPTLASFKNSENEFKCESGKPCNISPGVYKEVIVKDRKTLTFAPGEYWIKELKVENRSKIAVNKTHQTVIHFKKAKLEERASVNEQGNSENLLLIGHYDSGNSDDELEMEKRAKLYGYIYLDPRTGSFDLEKENAFIFGGVTAPVIELSAGAIIGTRSKCGNTTSKRYLVMAPTEKYALTCDNNKPSYTATMMLDSTGDGSPDTTDTDFNGPVIIEKPSGKSVCLQRKGSNTCLTFDSNNQIQENATNGVLELNVKPTGIGKLVLKASTSEPVENTLPIESAFTFMPYRFEVLPKSSAGKSDELIAGKPEDISVGVLACTTPEGGTAEYITDYQPSSSKPITVTTKYDAPLTGQSAVVIGKPFKFTDGKAELDKALSYNDAGKVTFTLKDPAFGKAEYCKGNSECEGLFPSGSSGLEGSATIYVRPYTFALCDIKNPDDSTPRNNAKDKTDHSGTSQSGPGFAKSGEQFEARLKPVIWLAGDSVSGDSSGDNKADIQAYGSGWCTNRKVTENYYSPTGSSVAIKAPVSLTIPALPASPATTASVKPEGGVLGGTVNYSFTGKVSDSGWLTTNLNWSEVGSLWLQADGGYQLDGRSLPLNQSTVQIGRFYPDHFAVVVKPGGSEGILPANGSFSYMEQPFTGKFTVKAMNNSAPVGNYHLFASSLQADFGLWLGSLVGGQYEAFDLARLHICNTQQCKSDLAWQGWGNVAQGTASPQSGRVFDATGTNVAGNDKPRMTITRPTDTSFTCPLDDPNSCTKATKADGPYQALDFRARVSKFVDGVDFVLTATEKNQHAVGAKVDGTDIRYGRMVLEDVGGRADSKIAIPLRVEYWDGKGFVTNTDDSLSTFDGDNYCKQIIAQSDSTVTDSTSRTSGQGTVTAGEISSGEFVAQPHTKTNYREQVELWQRLTSTIPAKLKADDCSGNHSNQPWLQYNWRQFGDESPSAVVTFGVYRGNDRIIYRGEKGMNQLLN</sequence>
<evidence type="ECO:0000256" key="1">
    <source>
        <dbReference type="SAM" id="MobiDB-lite"/>
    </source>
</evidence>
<evidence type="ECO:0000313" key="4">
    <source>
        <dbReference type="EMBL" id="OLQ80456.1"/>
    </source>
</evidence>
<organism evidence="4 5">
    <name type="scientific">Photobacterium proteolyticum</name>
    <dbReference type="NCBI Taxonomy" id="1903952"/>
    <lineage>
        <taxon>Bacteria</taxon>
        <taxon>Pseudomonadati</taxon>
        <taxon>Pseudomonadota</taxon>
        <taxon>Gammaproteobacteria</taxon>
        <taxon>Vibrionales</taxon>
        <taxon>Vibrionaceae</taxon>
        <taxon>Photobacterium</taxon>
    </lineage>
</organism>
<feature type="region of interest" description="Disordered" evidence="1">
    <location>
        <begin position="1275"/>
        <end position="1295"/>
    </location>
</feature>
<proteinExistence type="predicted"/>
<keyword evidence="2" id="KW-0732">Signal</keyword>
<feature type="compositionally biased region" description="Basic and acidic residues" evidence="1">
    <location>
        <begin position="987"/>
        <end position="1003"/>
    </location>
</feature>
<evidence type="ECO:0000313" key="5">
    <source>
        <dbReference type="Proteomes" id="UP000186905"/>
    </source>
</evidence>
<dbReference type="Proteomes" id="UP000186905">
    <property type="component" value="Unassembled WGS sequence"/>
</dbReference>
<protein>
    <recommendedName>
        <fullName evidence="3">DUF6701 domain-containing protein</fullName>
    </recommendedName>
</protein>
<keyword evidence="5" id="KW-1185">Reference proteome</keyword>
<dbReference type="EMBL" id="MJIL01000047">
    <property type="protein sequence ID" value="OLQ80456.1"/>
    <property type="molecule type" value="Genomic_DNA"/>
</dbReference>
<gene>
    <name evidence="4" type="ORF">BIT28_17155</name>
</gene>
<feature type="region of interest" description="Disordered" evidence="1">
    <location>
        <begin position="987"/>
        <end position="1015"/>
    </location>
</feature>
<evidence type="ECO:0000256" key="2">
    <source>
        <dbReference type="SAM" id="SignalP"/>
    </source>
</evidence>
<reference evidence="4 5" key="1">
    <citation type="submission" date="2016-09" db="EMBL/GenBank/DDBJ databases">
        <title>Photobacterium proteolyticum sp. nov. a protease producing bacterium isolated from ocean sediments of Laizhou Bay.</title>
        <authorList>
            <person name="Li Y."/>
        </authorList>
    </citation>
    <scope>NUCLEOTIDE SEQUENCE [LARGE SCALE GENOMIC DNA]</scope>
    <source>
        <strain evidence="4 5">13-12</strain>
    </source>
</reference>
<dbReference type="Pfam" id="PF20419">
    <property type="entry name" value="DUF6701"/>
    <property type="match status" value="1"/>
</dbReference>
<feature type="signal peptide" evidence="2">
    <location>
        <begin position="1"/>
        <end position="31"/>
    </location>
</feature>
<dbReference type="STRING" id="1903952.BIT28_17155"/>
<evidence type="ECO:0000259" key="3">
    <source>
        <dbReference type="Pfam" id="PF20419"/>
    </source>
</evidence>
<accession>A0A1Q9GYS9</accession>
<dbReference type="InterPro" id="IPR046524">
    <property type="entry name" value="DUF6701"/>
</dbReference>
<feature type="chain" id="PRO_5013158633" description="DUF6701 domain-containing protein" evidence="2">
    <location>
        <begin position="32"/>
        <end position="1522"/>
    </location>
</feature>
<comment type="caution">
    <text evidence="4">The sequence shown here is derived from an EMBL/GenBank/DDBJ whole genome shotgun (WGS) entry which is preliminary data.</text>
</comment>
<name>A0A1Q9GYS9_9GAMM</name>
<feature type="domain" description="DUF6701" evidence="3">
    <location>
        <begin position="914"/>
        <end position="1515"/>
    </location>
</feature>